<feature type="compositionally biased region" description="Basic and acidic residues" evidence="1">
    <location>
        <begin position="985"/>
        <end position="996"/>
    </location>
</feature>
<evidence type="ECO:0000313" key="3">
    <source>
        <dbReference type="EMBL" id="CAF3188558.1"/>
    </source>
</evidence>
<reference evidence="3" key="1">
    <citation type="submission" date="2021-02" db="EMBL/GenBank/DDBJ databases">
        <authorList>
            <person name="Nowell W R."/>
        </authorList>
    </citation>
    <scope>NUCLEOTIDE SEQUENCE</scope>
</reference>
<evidence type="ECO:0000313" key="4">
    <source>
        <dbReference type="Proteomes" id="UP000663825"/>
    </source>
</evidence>
<protein>
    <recommendedName>
        <fullName evidence="2">TIR domain-containing protein</fullName>
    </recommendedName>
</protein>
<gene>
    <name evidence="3" type="ORF">TIS948_LOCUS11797</name>
</gene>
<dbReference type="InterPro" id="IPR000157">
    <property type="entry name" value="TIR_dom"/>
</dbReference>
<dbReference type="PROSITE" id="PS50104">
    <property type="entry name" value="TIR"/>
    <property type="match status" value="1"/>
</dbReference>
<dbReference type="Gene3D" id="3.40.50.10140">
    <property type="entry name" value="Toll/interleukin-1 receptor homology (TIR) domain"/>
    <property type="match status" value="1"/>
</dbReference>
<organism evidence="3 4">
    <name type="scientific">Rotaria socialis</name>
    <dbReference type="NCBI Taxonomy" id="392032"/>
    <lineage>
        <taxon>Eukaryota</taxon>
        <taxon>Metazoa</taxon>
        <taxon>Spiralia</taxon>
        <taxon>Gnathifera</taxon>
        <taxon>Rotifera</taxon>
        <taxon>Eurotatoria</taxon>
        <taxon>Bdelloidea</taxon>
        <taxon>Philodinida</taxon>
        <taxon>Philodinidae</taxon>
        <taxon>Rotaria</taxon>
    </lineage>
</organism>
<accession>A0A817PX76</accession>
<dbReference type="SUPFAM" id="SSF52200">
    <property type="entry name" value="Toll/Interleukin receptor TIR domain"/>
    <property type="match status" value="1"/>
</dbReference>
<evidence type="ECO:0000256" key="1">
    <source>
        <dbReference type="SAM" id="MobiDB-lite"/>
    </source>
</evidence>
<dbReference type="InterPro" id="IPR035897">
    <property type="entry name" value="Toll_tir_struct_dom_sf"/>
</dbReference>
<dbReference type="GO" id="GO:0007165">
    <property type="term" value="P:signal transduction"/>
    <property type="evidence" value="ECO:0007669"/>
    <property type="project" value="InterPro"/>
</dbReference>
<name>A0A817PX76_9BILA</name>
<dbReference type="Pfam" id="PF13676">
    <property type="entry name" value="TIR_2"/>
    <property type="match status" value="1"/>
</dbReference>
<comment type="caution">
    <text evidence="3">The sequence shown here is derived from an EMBL/GenBank/DDBJ whole genome shotgun (WGS) entry which is preliminary data.</text>
</comment>
<proteinExistence type="predicted"/>
<dbReference type="PANTHER" id="PTHR46270">
    <property type="entry name" value="ARMADILLO-TYPE FOLD-RELATED"/>
    <property type="match status" value="1"/>
</dbReference>
<dbReference type="OrthoDB" id="9998759at2759"/>
<feature type="region of interest" description="Disordered" evidence="1">
    <location>
        <begin position="985"/>
        <end position="1004"/>
    </location>
</feature>
<feature type="domain" description="TIR" evidence="2">
    <location>
        <begin position="1014"/>
        <end position="1140"/>
    </location>
</feature>
<dbReference type="EMBL" id="CAJNXB010001693">
    <property type="protein sequence ID" value="CAF3188558.1"/>
    <property type="molecule type" value="Genomic_DNA"/>
</dbReference>
<dbReference type="Proteomes" id="UP000663825">
    <property type="component" value="Unassembled WGS sequence"/>
</dbReference>
<evidence type="ECO:0000259" key="2">
    <source>
        <dbReference type="PROSITE" id="PS50104"/>
    </source>
</evidence>
<dbReference type="AlphaFoldDB" id="A0A817PX76"/>
<dbReference type="PANTHER" id="PTHR46270:SF2">
    <property type="entry name" value="TIR DOMAIN-CONTAINING PROTEIN"/>
    <property type="match status" value="1"/>
</dbReference>
<sequence>MDSLLIQHSSLVRRLRRENSNVTVAEIKLYFDNIVFYIKNFNFNNKKNDALDILTLISDDFAAMNTLQLFDHPALINHPIFIYIGRTLEMLLVKMNHSQSIPMAKYEEDCFYSISYLIAQLCLYRNETIKLFYGSISDEIFPVTDKINIRDESINENSRRSNPIAEKPNLKVTGLPPRAPIARPIEEKDDDITKIPHRKIFSAQLVPVTNVVEFQSEVSLIQSTDFPSKTYQEILLTNSLLNKLTRAIDDLSRIEYSPYHVKYKIIDRLVRLCSKMNIVDRLLDPIVKCLCSKLYRQAFITIESEQLRLNPKQLLFIYQCTQFIIQHEFQRQEQIPHLLCQAMIDVTKPIVENILPIAGEFDATYFNDRGIALYALSCHLELLNHLSLTSSGRRYFMQSNIIDQMKTILYDEALLDNAVENEELFHADVAVVVYTLMLLCNLAYEKQMFSILKKQNFQNIYSKLEPAKDSTIQLACQTLSIILSQDQINEENEPMKLRKMCAEYLEKNVIESKQKKKLGVVKDREERDTHVKLRFLNETFLANLKREIEHLATTEYDSNPSRYKNIGRNVRVVSLQETSEVESLLDPILQCLNSNFYLKVFGNIEISQSKPKYGAISNNRPLAAKHLFFMRECPEFLFRHDYKRRKETADTLGRIMLEHTKIIFEQHLSILIGDEGKQNVDEIKAARMTALSYHVKLLSHFSLIRSIRKQIVSLPIINQILSILEDQSLIDSRGRIDDAKIGIVAQSLILLYNLAVEDQVLEMLKTRNLMKICTKLRLVKDKIIHFMSQILMIMLDKKAYEDIYEPHSLSKTSVEYINRSIVGPRQVHQGIKLHHLLKNLEGKPEQFFNYSSTILDILVLTQNDTFSECLVEEKEGISVMTKCVCVDKLQDKNPDRKKVVERIVEDKSSDDDRKQILERIQKLAVLIIWKLSFYGPKTITKLKSNDLFIDQILFLLSVASEKSIKTPKSIIWRLGNEETIRSEIAKKDKTQRKTDEDTTDPDQLISTDEWDESIPYDVIISYSNKTQDKILTVKIYNRLTATGYRVYSEKQGNHRLQLMKKAVEKRKPILVCLSSAYRKSKICMAELEYAFKESNPVIPVIVEPNYKIQGWLKHIINGKNPIDLANLKIKEFDDQLIRVSKEIEEAKIDD</sequence>